<dbReference type="SUPFAM" id="SSF52540">
    <property type="entry name" value="P-loop containing nucleoside triphosphate hydrolases"/>
    <property type="match status" value="1"/>
</dbReference>
<dbReference type="Pfam" id="PF13481">
    <property type="entry name" value="AAA_25"/>
    <property type="match status" value="1"/>
</dbReference>
<protein>
    <submittedName>
        <fullName evidence="2">DNA repair protein RadA</fullName>
    </submittedName>
</protein>
<dbReference type="InterPro" id="IPR003593">
    <property type="entry name" value="AAA+_ATPase"/>
</dbReference>
<reference evidence="2" key="2">
    <citation type="journal article" date="2021" name="Microbiome">
        <title>Successional dynamics and alternative stable states in a saline activated sludge microbial community over 9 years.</title>
        <authorList>
            <person name="Wang Y."/>
            <person name="Ye J."/>
            <person name="Ju F."/>
            <person name="Liu L."/>
            <person name="Boyd J.A."/>
            <person name="Deng Y."/>
            <person name="Parks D.H."/>
            <person name="Jiang X."/>
            <person name="Yin X."/>
            <person name="Woodcroft B.J."/>
            <person name="Tyson G.W."/>
            <person name="Hugenholtz P."/>
            <person name="Polz M.F."/>
            <person name="Zhang T."/>
        </authorList>
    </citation>
    <scope>NUCLEOTIDE SEQUENCE</scope>
    <source>
        <strain evidence="2">HKST-UBA14</strain>
    </source>
</reference>
<name>A0A955L4W9_9BACT</name>
<dbReference type="PANTHER" id="PTHR32472:SF10">
    <property type="entry name" value="DNA REPAIR PROTEIN RADA-LIKE PROTEIN"/>
    <property type="match status" value="1"/>
</dbReference>
<dbReference type="PROSITE" id="PS50162">
    <property type="entry name" value="RECA_2"/>
    <property type="match status" value="1"/>
</dbReference>
<dbReference type="Proteomes" id="UP000783287">
    <property type="component" value="Unassembled WGS sequence"/>
</dbReference>
<dbReference type="Gene3D" id="3.40.50.300">
    <property type="entry name" value="P-loop containing nucleotide triphosphate hydrolases"/>
    <property type="match status" value="1"/>
</dbReference>
<evidence type="ECO:0000313" key="3">
    <source>
        <dbReference type="Proteomes" id="UP000783287"/>
    </source>
</evidence>
<dbReference type="InterPro" id="IPR014721">
    <property type="entry name" value="Ribsml_uS5_D2-typ_fold_subgr"/>
</dbReference>
<dbReference type="GO" id="GO:0005829">
    <property type="term" value="C:cytosol"/>
    <property type="evidence" value="ECO:0007669"/>
    <property type="project" value="TreeGrafter"/>
</dbReference>
<dbReference type="InterPro" id="IPR020588">
    <property type="entry name" value="RecA_ATP-bd"/>
</dbReference>
<comment type="caution">
    <text evidence="2">The sequence shown here is derived from an EMBL/GenBank/DDBJ whole genome shotgun (WGS) entry which is preliminary data.</text>
</comment>
<dbReference type="GO" id="GO:0003677">
    <property type="term" value="F:DNA binding"/>
    <property type="evidence" value="ECO:0007669"/>
    <property type="project" value="InterPro"/>
</dbReference>
<dbReference type="EMBL" id="JAGQLK010000015">
    <property type="protein sequence ID" value="MCA9382955.1"/>
    <property type="molecule type" value="Genomic_DNA"/>
</dbReference>
<dbReference type="SMART" id="SM00382">
    <property type="entry name" value="AAA"/>
    <property type="match status" value="1"/>
</dbReference>
<dbReference type="GO" id="GO:0005524">
    <property type="term" value="F:ATP binding"/>
    <property type="evidence" value="ECO:0007669"/>
    <property type="project" value="InterPro"/>
</dbReference>
<gene>
    <name evidence="2" type="ORF">KC909_01190</name>
</gene>
<dbReference type="InterPro" id="IPR020568">
    <property type="entry name" value="Ribosomal_Su5_D2-typ_SF"/>
</dbReference>
<feature type="domain" description="RecA family profile 1" evidence="1">
    <location>
        <begin position="51"/>
        <end position="204"/>
    </location>
</feature>
<dbReference type="GO" id="GO:0140664">
    <property type="term" value="F:ATP-dependent DNA damage sensor activity"/>
    <property type="evidence" value="ECO:0007669"/>
    <property type="project" value="InterPro"/>
</dbReference>
<dbReference type="SUPFAM" id="SSF54211">
    <property type="entry name" value="Ribosomal protein S5 domain 2-like"/>
    <property type="match status" value="1"/>
</dbReference>
<sequence length="431" mass="46958">MAPRWEGRCPSCSSWGTLEEKYNVTKAKSSSKLSKGNSAALVGVLELEQTSEGRFSTGLSELDLVLGGGIVPGSLVLLGGEPGIGKSTLLTQVLLQTDTRKGLKRVYVTGEETSNQVATRLQRISSKDENAKDCFIIQSNNIDEVLALLQTEKVGILMIDSLQTISSEDGMYSPGGAAQVRDVALKISEFAKSRNVATFIVGHVTKDGIIAGPKYIEHMVDVVMYFEADVTDSLRAVRCTKNRYGEVGQVACFAMTQAGLETIPSLNERLLEIYGGERNAVYSVLMDGRKPVVVEIEALVSKANAGLPRRLASGIMVDRLYMLIGIIEKYLKVRLSSYDVFVNVTSGFKVKDNSVDLAVCNAIVDSYRRVENRQKNLMMIGEVGLSGNVKTVPRMTERINEARRLGFDRIVVGGKAKYKNVTNIASIIGLK</sequence>
<dbReference type="Gene3D" id="3.30.230.10">
    <property type="match status" value="1"/>
</dbReference>
<reference evidence="2" key="1">
    <citation type="submission" date="2020-04" db="EMBL/GenBank/DDBJ databases">
        <authorList>
            <person name="Zhang T."/>
        </authorList>
    </citation>
    <scope>NUCLEOTIDE SEQUENCE</scope>
    <source>
        <strain evidence="2">HKST-UBA14</strain>
    </source>
</reference>
<dbReference type="AlphaFoldDB" id="A0A955L4W9"/>
<evidence type="ECO:0000313" key="2">
    <source>
        <dbReference type="EMBL" id="MCA9382955.1"/>
    </source>
</evidence>
<dbReference type="InterPro" id="IPR027417">
    <property type="entry name" value="P-loop_NTPase"/>
</dbReference>
<dbReference type="Pfam" id="PF13541">
    <property type="entry name" value="ChlI"/>
    <property type="match status" value="1"/>
</dbReference>
<dbReference type="PRINTS" id="PR01874">
    <property type="entry name" value="DNAREPAIRADA"/>
</dbReference>
<dbReference type="PANTHER" id="PTHR32472">
    <property type="entry name" value="DNA REPAIR PROTEIN RADA"/>
    <property type="match status" value="1"/>
</dbReference>
<evidence type="ECO:0000259" key="1">
    <source>
        <dbReference type="PROSITE" id="PS50162"/>
    </source>
</evidence>
<dbReference type="GO" id="GO:0000725">
    <property type="term" value="P:recombinational repair"/>
    <property type="evidence" value="ECO:0007669"/>
    <property type="project" value="TreeGrafter"/>
</dbReference>
<organism evidence="2 3">
    <name type="scientific">Candidatus Dojkabacteria bacterium</name>
    <dbReference type="NCBI Taxonomy" id="2099670"/>
    <lineage>
        <taxon>Bacteria</taxon>
        <taxon>Candidatus Dojkabacteria</taxon>
    </lineage>
</organism>
<proteinExistence type="predicted"/>
<accession>A0A955L4W9</accession>